<evidence type="ECO:0000313" key="4">
    <source>
        <dbReference type="Proteomes" id="UP000282086"/>
    </source>
</evidence>
<keyword evidence="1" id="KW-0812">Transmembrane</keyword>
<evidence type="ECO:0000256" key="1">
    <source>
        <dbReference type="SAM" id="Phobius"/>
    </source>
</evidence>
<reference evidence="3 4" key="1">
    <citation type="submission" date="2018-12" db="EMBL/GenBank/DDBJ databases">
        <authorList>
            <consortium name="Pathogen Informatics"/>
        </authorList>
    </citation>
    <scope>NUCLEOTIDE SEQUENCE [LARGE SCALE GENOMIC DNA]</scope>
    <source>
        <strain evidence="3 4">NCTC129</strain>
    </source>
</reference>
<keyword evidence="1" id="KW-1133">Transmembrane helix</keyword>
<gene>
    <name evidence="3" type="primary">corE_1</name>
    <name evidence="3" type="ORF">NCTC129_04833</name>
</gene>
<dbReference type="Proteomes" id="UP000282086">
    <property type="component" value="Chromosome"/>
</dbReference>
<dbReference type="PANTHER" id="PTHR38034">
    <property type="entry name" value="INNER MEMBRANE PROTEIN YPJD"/>
    <property type="match status" value="1"/>
</dbReference>
<dbReference type="PANTHER" id="PTHR38034:SF1">
    <property type="entry name" value="INNER MEMBRANE PROTEIN YPJD"/>
    <property type="match status" value="1"/>
</dbReference>
<evidence type="ECO:0000313" key="3">
    <source>
        <dbReference type="EMBL" id="VDZ98560.1"/>
    </source>
</evidence>
<dbReference type="EMBL" id="LR134140">
    <property type="protein sequence ID" value="VDZ98560.1"/>
    <property type="molecule type" value="Genomic_DNA"/>
</dbReference>
<accession>A0A447N5K6</accession>
<dbReference type="GO" id="GO:0020037">
    <property type="term" value="F:heme binding"/>
    <property type="evidence" value="ECO:0007669"/>
    <property type="project" value="InterPro"/>
</dbReference>
<organism evidence="3 4">
    <name type="scientific">Salmonella enterica I</name>
    <dbReference type="NCBI Taxonomy" id="59201"/>
    <lineage>
        <taxon>Bacteria</taxon>
        <taxon>Pseudomonadati</taxon>
        <taxon>Pseudomonadota</taxon>
        <taxon>Gammaproteobacteria</taxon>
        <taxon>Enterobacterales</taxon>
        <taxon>Enterobacteriaceae</taxon>
        <taxon>Salmonella</taxon>
    </lineage>
</organism>
<sequence>MSIERKKFHITQIGVVLLTLTLCTGLFYMHNLFSTENIDKAVLSIVAWFVYIVLLWGHYHEGWRGRRVVWFNVAGAGILTLAYFGSRILQQFVS</sequence>
<dbReference type="InterPro" id="IPR002541">
    <property type="entry name" value="Cyt_c_assembly"/>
</dbReference>
<feature type="transmembrane region" description="Helical" evidence="1">
    <location>
        <begin position="41"/>
        <end position="57"/>
    </location>
</feature>
<dbReference type="GO" id="GO:0017004">
    <property type="term" value="P:cytochrome complex assembly"/>
    <property type="evidence" value="ECO:0007669"/>
    <property type="project" value="InterPro"/>
</dbReference>
<feature type="transmembrane region" description="Helical" evidence="1">
    <location>
        <begin position="12"/>
        <end position="29"/>
    </location>
</feature>
<dbReference type="GO" id="GO:0005886">
    <property type="term" value="C:plasma membrane"/>
    <property type="evidence" value="ECO:0007669"/>
    <property type="project" value="TreeGrafter"/>
</dbReference>
<feature type="domain" description="Cytochrome c assembly protein" evidence="2">
    <location>
        <begin position="2"/>
        <end position="93"/>
    </location>
</feature>
<proteinExistence type="predicted"/>
<keyword evidence="1" id="KW-0472">Membrane</keyword>
<dbReference type="AlphaFoldDB" id="A0A447N5K6"/>
<dbReference type="Pfam" id="PF01578">
    <property type="entry name" value="Cytochrom_C_asm"/>
    <property type="match status" value="1"/>
</dbReference>
<name>A0A447N5K6_SALET</name>
<protein>
    <submittedName>
        <fullName evidence="3">Cytochrome c-type biogenesis heme exporter protein C</fullName>
    </submittedName>
</protein>
<feature type="transmembrane region" description="Helical" evidence="1">
    <location>
        <begin position="69"/>
        <end position="89"/>
    </location>
</feature>
<dbReference type="InterPro" id="IPR052372">
    <property type="entry name" value="YpjD/HemX"/>
</dbReference>
<evidence type="ECO:0000259" key="2">
    <source>
        <dbReference type="Pfam" id="PF01578"/>
    </source>
</evidence>